<keyword evidence="1" id="KW-0472">Membrane</keyword>
<evidence type="ECO:0000256" key="1">
    <source>
        <dbReference type="SAM" id="Phobius"/>
    </source>
</evidence>
<accession>A0ABP8WQ19</accession>
<name>A0ABP8WQ19_9ACTN</name>
<organism evidence="2 3">
    <name type="scientific">Nocardioides nanhaiensis</name>
    <dbReference type="NCBI Taxonomy" id="1476871"/>
    <lineage>
        <taxon>Bacteria</taxon>
        <taxon>Bacillati</taxon>
        <taxon>Actinomycetota</taxon>
        <taxon>Actinomycetes</taxon>
        <taxon>Propionibacteriales</taxon>
        <taxon>Nocardioidaceae</taxon>
        <taxon>Nocardioides</taxon>
    </lineage>
</organism>
<dbReference type="Proteomes" id="UP001500621">
    <property type="component" value="Unassembled WGS sequence"/>
</dbReference>
<dbReference type="EMBL" id="BAABIM010000003">
    <property type="protein sequence ID" value="GAA4692802.1"/>
    <property type="molecule type" value="Genomic_DNA"/>
</dbReference>
<gene>
    <name evidence="2" type="ORF">GCM10023226_33430</name>
</gene>
<comment type="caution">
    <text evidence="2">The sequence shown here is derived from an EMBL/GenBank/DDBJ whole genome shotgun (WGS) entry which is preliminary data.</text>
</comment>
<proteinExistence type="predicted"/>
<keyword evidence="1" id="KW-0812">Transmembrane</keyword>
<keyword evidence="3" id="KW-1185">Reference proteome</keyword>
<keyword evidence="1" id="KW-1133">Transmembrane helix</keyword>
<feature type="transmembrane region" description="Helical" evidence="1">
    <location>
        <begin position="12"/>
        <end position="32"/>
    </location>
</feature>
<reference evidence="3" key="1">
    <citation type="journal article" date="2019" name="Int. J. Syst. Evol. Microbiol.">
        <title>The Global Catalogue of Microorganisms (GCM) 10K type strain sequencing project: providing services to taxonomists for standard genome sequencing and annotation.</title>
        <authorList>
            <consortium name="The Broad Institute Genomics Platform"/>
            <consortium name="The Broad Institute Genome Sequencing Center for Infectious Disease"/>
            <person name="Wu L."/>
            <person name="Ma J."/>
        </authorList>
    </citation>
    <scope>NUCLEOTIDE SEQUENCE [LARGE SCALE GENOMIC DNA]</scope>
    <source>
        <strain evidence="3">JCM 18127</strain>
    </source>
</reference>
<evidence type="ECO:0000313" key="3">
    <source>
        <dbReference type="Proteomes" id="UP001500621"/>
    </source>
</evidence>
<evidence type="ECO:0000313" key="2">
    <source>
        <dbReference type="EMBL" id="GAA4692802.1"/>
    </source>
</evidence>
<feature type="transmembrane region" description="Helical" evidence="1">
    <location>
        <begin position="38"/>
        <end position="57"/>
    </location>
</feature>
<sequence length="61" mass="6500">MQRTSTPSPGSAPWVSYLLCTLLAVPAFLLVLALGGPLLYVVAPVLALAVVLVMPALRRRR</sequence>
<dbReference type="RefSeq" id="WP_345267932.1">
    <property type="nucleotide sequence ID" value="NZ_BAABIM010000003.1"/>
</dbReference>
<protein>
    <submittedName>
        <fullName evidence="2">Uncharacterized protein</fullName>
    </submittedName>
</protein>